<proteinExistence type="predicted"/>
<dbReference type="Gene3D" id="2.120.10.80">
    <property type="entry name" value="Kelch-type beta propeller"/>
    <property type="match status" value="2"/>
</dbReference>
<evidence type="ECO:0000313" key="1">
    <source>
        <dbReference type="EMBL" id="GAH60593.1"/>
    </source>
</evidence>
<dbReference type="InterPro" id="IPR006652">
    <property type="entry name" value="Kelch_1"/>
</dbReference>
<name>X1ISU3_9ZZZZ</name>
<dbReference type="AlphaFoldDB" id="X1ISU3"/>
<dbReference type="Pfam" id="PF01344">
    <property type="entry name" value="Kelch_1"/>
    <property type="match status" value="4"/>
</dbReference>
<feature type="non-terminal residue" evidence="1">
    <location>
        <position position="1"/>
    </location>
</feature>
<accession>X1ISU3</accession>
<dbReference type="EMBL" id="BARU01018830">
    <property type="protein sequence ID" value="GAH60593.1"/>
    <property type="molecule type" value="Genomic_DNA"/>
</dbReference>
<dbReference type="PANTHER" id="PTHR45632">
    <property type="entry name" value="LD33804P"/>
    <property type="match status" value="1"/>
</dbReference>
<dbReference type="SUPFAM" id="SSF117281">
    <property type="entry name" value="Kelch motif"/>
    <property type="match status" value="1"/>
</dbReference>
<dbReference type="SMART" id="SM00612">
    <property type="entry name" value="Kelch"/>
    <property type="match status" value="5"/>
</dbReference>
<comment type="caution">
    <text evidence="1">The sequence shown here is derived from an EMBL/GenBank/DDBJ whole genome shotgun (WGS) entry which is preliminary data.</text>
</comment>
<organism evidence="1">
    <name type="scientific">marine sediment metagenome</name>
    <dbReference type="NCBI Taxonomy" id="412755"/>
    <lineage>
        <taxon>unclassified sequences</taxon>
        <taxon>metagenomes</taxon>
        <taxon>ecological metagenomes</taxon>
    </lineage>
</organism>
<sequence>YAVGGHVTNSRSENQRYNGTSWESKASVYARSGPGVAAYDGKLYVFGGNHSSTILSRFDIYDPTADSWSYGGEMPAVAEPWRATTLGDKIYVYASGYVDSKKLWCYDPIAHTWDTSIPLMNVPRDSAELQAVNGRVYAIGGTNSSDGILSSVESWAPGETSWTMEPSLNIARKTFASAAIGNHIYVFGGQNENGNLGSTEVLTICEPDPDCELIPEEIASMSDAHSGAGVVSYEGKLYVWTGYTNYGPSHYNRTVKMEIYDPDTDTWSRGSDVPQVKALQPVLS</sequence>
<gene>
    <name evidence="1" type="ORF">S03H2_31085</name>
</gene>
<dbReference type="InterPro" id="IPR015915">
    <property type="entry name" value="Kelch-typ_b-propeller"/>
</dbReference>
<dbReference type="PANTHER" id="PTHR45632:SF5">
    <property type="entry name" value="KELCH-LIKE PROTEIN 22"/>
    <property type="match status" value="1"/>
</dbReference>
<protein>
    <submittedName>
        <fullName evidence="1">Uncharacterized protein</fullName>
    </submittedName>
</protein>
<reference evidence="1" key="1">
    <citation type="journal article" date="2014" name="Front. Microbiol.">
        <title>High frequency of phylogenetically diverse reductive dehalogenase-homologous genes in deep subseafloor sedimentary metagenomes.</title>
        <authorList>
            <person name="Kawai M."/>
            <person name="Futagami T."/>
            <person name="Toyoda A."/>
            <person name="Takaki Y."/>
            <person name="Nishi S."/>
            <person name="Hori S."/>
            <person name="Arai W."/>
            <person name="Tsubouchi T."/>
            <person name="Morono Y."/>
            <person name="Uchiyama I."/>
            <person name="Ito T."/>
            <person name="Fujiyama A."/>
            <person name="Inagaki F."/>
            <person name="Takami H."/>
        </authorList>
    </citation>
    <scope>NUCLEOTIDE SEQUENCE</scope>
    <source>
        <strain evidence="1">Expedition CK06-06</strain>
    </source>
</reference>